<dbReference type="PANTHER" id="PTHR43751:SF3">
    <property type="entry name" value="SULFATASE N-TERMINAL DOMAIN-CONTAINING PROTEIN"/>
    <property type="match status" value="1"/>
</dbReference>
<dbReference type="KEGG" id="hsai:HPS36_04025"/>
<dbReference type="InterPro" id="IPR017850">
    <property type="entry name" value="Alkaline_phosphatase_core_sf"/>
</dbReference>
<dbReference type="GeneID" id="55594141"/>
<proteinExistence type="predicted"/>
<dbReference type="EMBL" id="CP053941">
    <property type="protein sequence ID" value="QKG92050.1"/>
    <property type="molecule type" value="Genomic_DNA"/>
</dbReference>
<evidence type="ECO:0000313" key="2">
    <source>
        <dbReference type="EMBL" id="QKG92050.1"/>
    </source>
</evidence>
<dbReference type="Gene3D" id="3.40.720.10">
    <property type="entry name" value="Alkaline Phosphatase, subunit A"/>
    <property type="match status" value="1"/>
</dbReference>
<dbReference type="SUPFAM" id="SSF53649">
    <property type="entry name" value="Alkaline phosphatase-like"/>
    <property type="match status" value="1"/>
</dbReference>
<feature type="domain" description="Sulfatase N-terminal" evidence="1">
    <location>
        <begin position="5"/>
        <end position="315"/>
    </location>
</feature>
<protein>
    <submittedName>
        <fullName evidence="2">Sulfatase</fullName>
    </submittedName>
</protein>
<keyword evidence="3" id="KW-1185">Reference proteome</keyword>
<organism evidence="2 3">
    <name type="scientific">Halorubrum salinarum</name>
    <dbReference type="NCBI Taxonomy" id="2739057"/>
    <lineage>
        <taxon>Archaea</taxon>
        <taxon>Methanobacteriati</taxon>
        <taxon>Methanobacteriota</taxon>
        <taxon>Stenosarchaea group</taxon>
        <taxon>Halobacteria</taxon>
        <taxon>Halobacteriales</taxon>
        <taxon>Haloferacaceae</taxon>
        <taxon>Halorubrum</taxon>
    </lineage>
</organism>
<dbReference type="AlphaFoldDB" id="A0A7D3YEA5"/>
<dbReference type="CDD" id="cd16148">
    <property type="entry name" value="sulfatase_like"/>
    <property type="match status" value="1"/>
</dbReference>
<sequence>MTNRPNTILLSIDALRADHLGAHGYDRETSPFLDELADRELEFTTAISASSHTREAVPALLSGRYPDVFAANGYRYVPKTVADRLSEAGFRTAGFHSNPYVSRAYGYDNGFDTFDDDLVLGQNRFVALAQRALNKFVLNKGEYHARAAEINDRSLSWLDSLDDDRPFFLWNHYMDPHGPYNSPAGYTYADRELSNAEAQTLYQKTIDRSDEITDEERQSLIDAYDGEIRYLDDQLRALFDALDDRGLLEESLIVVTADHGDAFGEHGYYTHPRYLHESLLHVPLIVSLPGERESETVTTPVSTLNIVPTILEYAGEPETELPREPLVNRDGELVYDEGVVFASATGEDENEGIRRFAARGERWKAVLEREIDSGEIVSEGVYDLVADPYEAELLSVKEAESRAIIQQLKDFSVSRLSTVEATTREENNMEQAIEVDERLEALGYK</sequence>
<dbReference type="InterPro" id="IPR000917">
    <property type="entry name" value="Sulfatase_N"/>
</dbReference>
<dbReference type="Pfam" id="PF00884">
    <property type="entry name" value="Sulfatase"/>
    <property type="match status" value="1"/>
</dbReference>
<gene>
    <name evidence="2" type="ORF">HPS36_04025</name>
</gene>
<dbReference type="PANTHER" id="PTHR43751">
    <property type="entry name" value="SULFATASE"/>
    <property type="match status" value="1"/>
</dbReference>
<dbReference type="InterPro" id="IPR052701">
    <property type="entry name" value="GAG_Ulvan_Degrading_Sulfatases"/>
</dbReference>
<name>A0A7D3YEA5_9EURY</name>
<dbReference type="RefSeq" id="WP_173228599.1">
    <property type="nucleotide sequence ID" value="NZ_CP053941.1"/>
</dbReference>
<evidence type="ECO:0000313" key="3">
    <source>
        <dbReference type="Proteomes" id="UP000505020"/>
    </source>
</evidence>
<evidence type="ECO:0000259" key="1">
    <source>
        <dbReference type="Pfam" id="PF00884"/>
    </source>
</evidence>
<accession>A0A7D3YEA5</accession>
<dbReference type="Proteomes" id="UP000505020">
    <property type="component" value="Chromosome"/>
</dbReference>
<reference evidence="2 3" key="1">
    <citation type="submission" date="2020-05" db="EMBL/GenBank/DDBJ databases">
        <title>Halorubrum RHB-C sp.nov., an extremely halophilic archaeon isolated from solar salt farm.</title>
        <authorList>
            <person name="Ho H."/>
            <person name="Danganan R.E."/>
            <person name="Dedeles G.R."/>
            <person name="Kim S.-G."/>
        </authorList>
    </citation>
    <scope>NUCLEOTIDE SEQUENCE [LARGE SCALE GENOMIC DNA]</scope>
    <source>
        <strain evidence="2 3">RHB-C</strain>
    </source>
</reference>